<accession>K4IFX4</accession>
<organism evidence="1 2">
    <name type="scientific">Salmonella phage STML-13-1</name>
    <dbReference type="NCBI Taxonomy" id="1204530"/>
    <lineage>
        <taxon>Viruses</taxon>
        <taxon>Duplodnaviria</taxon>
        <taxon>Heunggongvirae</taxon>
        <taxon>Uroviricota</taxon>
        <taxon>Caudoviricetes</taxon>
        <taxon>Pantevenvirales</taxon>
        <taxon>Ackermannviridae</taxon>
        <taxon>Cvivirinae</taxon>
        <taxon>Kuttervirus</taxon>
        <taxon>Kuttervirus STML131</taxon>
    </lineage>
</organism>
<keyword evidence="2" id="KW-1185">Reference proteome</keyword>
<name>K4IFX4_9CAUD</name>
<sequence>MRGFFWTKIMKSITCDYCGQPAQYVGGDVVYPHRPDLRNLKFWVCSPCDARVGCHTHGDGRQPLGRMANAALRAAKQEAHRSFDPIWKSGQRSRSDAYSWLAHNLGIKKRDCHIGLFDIDMCRKVVAVCNQLKAQDNVKGNTRSI</sequence>
<dbReference type="Proteomes" id="UP000232831">
    <property type="component" value="Segment"/>
</dbReference>
<dbReference type="Pfam" id="PF11672">
    <property type="entry name" value="DUF3268"/>
    <property type="match status" value="1"/>
</dbReference>
<dbReference type="EMBL" id="JX181828">
    <property type="protein sequence ID" value="AFU64224.1"/>
    <property type="molecule type" value="Genomic_DNA"/>
</dbReference>
<dbReference type="RefSeq" id="YP_009617710.1">
    <property type="nucleotide sequence ID" value="NC_042061.1"/>
</dbReference>
<evidence type="ECO:0000313" key="2">
    <source>
        <dbReference type="Proteomes" id="UP000232831"/>
    </source>
</evidence>
<proteinExistence type="predicted"/>
<dbReference type="GeneID" id="40094250"/>
<evidence type="ECO:0000313" key="1">
    <source>
        <dbReference type="EMBL" id="AFU64224.1"/>
    </source>
</evidence>
<dbReference type="InterPro" id="IPR021686">
    <property type="entry name" value="DUF3268"/>
</dbReference>
<protein>
    <submittedName>
        <fullName evidence="1">Uncharacterized protein</fullName>
    </submittedName>
</protein>
<dbReference type="KEGG" id="vg:40094250"/>
<reference evidence="1 2" key="1">
    <citation type="submission" date="2012-06" db="EMBL/GenBank/DDBJ databases">
        <title>Bacteriophages quickly and effectively reduce contamination of various foods with Salmonella.</title>
        <authorList>
            <person name="Woolston J."/>
            <person name="Parks A.R."/>
            <person name="Hanna L.F."/>
            <person name="Charbonneau D."/>
            <person name="Sulakvelidze A."/>
        </authorList>
    </citation>
    <scope>NUCLEOTIDE SEQUENCE [LARGE SCALE GENOMIC DNA]</scope>
</reference>